<dbReference type="InterPro" id="IPR036691">
    <property type="entry name" value="Endo/exonu/phosph_ase_sf"/>
</dbReference>
<keyword evidence="10" id="KW-0472">Membrane</keyword>
<dbReference type="PROSITE" id="PS51318">
    <property type="entry name" value="TAT"/>
    <property type="match status" value="1"/>
</dbReference>
<feature type="region of interest" description="Disordered" evidence="9">
    <location>
        <begin position="321"/>
        <end position="347"/>
    </location>
</feature>
<dbReference type="KEGG" id="hrr:HZS55_02590"/>
<evidence type="ECO:0000256" key="5">
    <source>
        <dbReference type="ARBA" id="ARBA00022763"/>
    </source>
</evidence>
<feature type="region of interest" description="Disordered" evidence="9">
    <location>
        <begin position="1"/>
        <end position="71"/>
    </location>
</feature>
<gene>
    <name evidence="12" type="ORF">HZS55_02590</name>
</gene>
<evidence type="ECO:0000259" key="11">
    <source>
        <dbReference type="Pfam" id="PF03372"/>
    </source>
</evidence>
<evidence type="ECO:0000256" key="3">
    <source>
        <dbReference type="ARBA" id="ARBA00022722"/>
    </source>
</evidence>
<dbReference type="GO" id="GO:0004527">
    <property type="term" value="F:exonuclease activity"/>
    <property type="evidence" value="ECO:0007669"/>
    <property type="project" value="UniProtKB-KW"/>
</dbReference>
<feature type="compositionally biased region" description="Basic and acidic residues" evidence="9">
    <location>
        <begin position="338"/>
        <end position="347"/>
    </location>
</feature>
<proteinExistence type="predicted"/>
<dbReference type="InterPro" id="IPR006311">
    <property type="entry name" value="TAT_signal"/>
</dbReference>
<keyword evidence="3" id="KW-0540">Nuclease</keyword>
<dbReference type="Gene3D" id="3.60.10.10">
    <property type="entry name" value="Endonuclease/exonuclease/phosphatase"/>
    <property type="match status" value="1"/>
</dbReference>
<sequence>MPATTDAIEGGGGGDGDDSDGDGGDDSSPRSPTRRAVLAGAAGAAATAVGRSAAASGERTGDTSGETGAATDADDAAGATVATWNCYLGVDLFDLFDADSLAEARSIAGDLVAEARRHPYAARADAIAERLLAADADVVALQEAALVRTRPLFADGDAETVVDLLDLVTAALADRGAAYDVAAATVTTDVSVPAEADDEWLDVQLTDRVALLVREGVDVRDTRSGRYDARARYPVLGDDLTVTLRRGYCLADLAVDGAVLTACSTHLESSKAAVRRRQAGELVDLLPAAGTVVVGADLNSGPAAGGDAYGTVTAPLTDAAASLAPPEPRDTCCQPSDLRNERPRLGSRVDHVLARGPDPTAVERLGADPADRVEATVDGETVTVWPSDHAGVAATYPIAAATPVRSSTPTQTRTPTPTRSPIPARDPASTRTRTGSRTPTPPPNASPTGSATNAPAESPTRPSGTTGGAGAGFGLLAAAAALVGGILARGRDDDGN</sequence>
<evidence type="ECO:0000256" key="7">
    <source>
        <dbReference type="ARBA" id="ARBA00022842"/>
    </source>
</evidence>
<evidence type="ECO:0000256" key="1">
    <source>
        <dbReference type="ARBA" id="ARBA00001936"/>
    </source>
</evidence>
<evidence type="ECO:0000313" key="13">
    <source>
        <dbReference type="Proteomes" id="UP000509667"/>
    </source>
</evidence>
<keyword evidence="12" id="KW-0269">Exonuclease</keyword>
<dbReference type="GO" id="GO:0046872">
    <property type="term" value="F:metal ion binding"/>
    <property type="evidence" value="ECO:0007669"/>
    <property type="project" value="UniProtKB-KW"/>
</dbReference>
<organism evidence="12 13">
    <name type="scientific">Halosimplex rubrum</name>
    <dbReference type="NCBI Taxonomy" id="869889"/>
    <lineage>
        <taxon>Archaea</taxon>
        <taxon>Methanobacteriati</taxon>
        <taxon>Methanobacteriota</taxon>
        <taxon>Stenosarchaea group</taxon>
        <taxon>Halobacteria</taxon>
        <taxon>Halobacteriales</taxon>
        <taxon>Haloarculaceae</taxon>
        <taxon>Halosimplex</taxon>
    </lineage>
</organism>
<keyword evidence="4" id="KW-0479">Metal-binding</keyword>
<comment type="cofactor">
    <cofactor evidence="1">
        <name>Mn(2+)</name>
        <dbReference type="ChEBI" id="CHEBI:29035"/>
    </cofactor>
</comment>
<dbReference type="GO" id="GO:0004519">
    <property type="term" value="F:endonuclease activity"/>
    <property type="evidence" value="ECO:0007669"/>
    <property type="project" value="UniProtKB-KW"/>
</dbReference>
<feature type="compositionally biased region" description="Low complexity" evidence="9">
    <location>
        <begin position="402"/>
        <end position="438"/>
    </location>
</feature>
<keyword evidence="13" id="KW-1185">Reference proteome</keyword>
<keyword evidence="8" id="KW-0234">DNA repair</keyword>
<feature type="transmembrane region" description="Helical" evidence="10">
    <location>
        <begin position="468"/>
        <end position="488"/>
    </location>
</feature>
<dbReference type="InterPro" id="IPR051547">
    <property type="entry name" value="TDP2-like"/>
</dbReference>
<keyword evidence="12" id="KW-0255">Endonuclease</keyword>
<keyword evidence="10" id="KW-1133">Transmembrane helix</keyword>
<dbReference type="GeneID" id="56076715"/>
<protein>
    <submittedName>
        <fullName evidence="12">Endonuclease/exonuclease/phosphatase family protein</fullName>
    </submittedName>
</protein>
<dbReference type="OrthoDB" id="292883at2157"/>
<dbReference type="InterPro" id="IPR005135">
    <property type="entry name" value="Endo/exonuclease/phosphatase"/>
</dbReference>
<dbReference type="SUPFAM" id="SSF56219">
    <property type="entry name" value="DNase I-like"/>
    <property type="match status" value="1"/>
</dbReference>
<dbReference type="RefSeq" id="WP_179910200.1">
    <property type="nucleotide sequence ID" value="NZ_CP058910.1"/>
</dbReference>
<dbReference type="PANTHER" id="PTHR15822">
    <property type="entry name" value="TRAF AND TNF RECEPTOR-ASSOCIATED PROTEIN"/>
    <property type="match status" value="1"/>
</dbReference>
<dbReference type="EMBL" id="CP058910">
    <property type="protein sequence ID" value="QLH76258.1"/>
    <property type="molecule type" value="Genomic_DNA"/>
</dbReference>
<name>A0A7D5P3A7_9EURY</name>
<accession>A0A7D5P3A7</accession>
<keyword evidence="6" id="KW-0378">Hydrolase</keyword>
<comment type="cofactor">
    <cofactor evidence="2">
        <name>Mg(2+)</name>
        <dbReference type="ChEBI" id="CHEBI:18420"/>
    </cofactor>
</comment>
<keyword evidence="10" id="KW-0812">Transmembrane</keyword>
<evidence type="ECO:0000256" key="2">
    <source>
        <dbReference type="ARBA" id="ARBA00001946"/>
    </source>
</evidence>
<feature type="domain" description="Endonuclease/exonuclease/phosphatase" evidence="11">
    <location>
        <begin position="82"/>
        <end position="389"/>
    </location>
</feature>
<evidence type="ECO:0000256" key="8">
    <source>
        <dbReference type="ARBA" id="ARBA00023204"/>
    </source>
</evidence>
<dbReference type="GO" id="GO:0006281">
    <property type="term" value="P:DNA repair"/>
    <property type="evidence" value="ECO:0007669"/>
    <property type="project" value="UniProtKB-KW"/>
</dbReference>
<evidence type="ECO:0000256" key="9">
    <source>
        <dbReference type="SAM" id="MobiDB-lite"/>
    </source>
</evidence>
<evidence type="ECO:0000256" key="10">
    <source>
        <dbReference type="SAM" id="Phobius"/>
    </source>
</evidence>
<dbReference type="PANTHER" id="PTHR15822:SF4">
    <property type="entry name" value="TYROSYL-DNA PHOSPHODIESTERASE 2"/>
    <property type="match status" value="1"/>
</dbReference>
<evidence type="ECO:0000313" key="12">
    <source>
        <dbReference type="EMBL" id="QLH76258.1"/>
    </source>
</evidence>
<keyword evidence="5" id="KW-0227">DNA damage</keyword>
<feature type="region of interest" description="Disordered" evidence="9">
    <location>
        <begin position="401"/>
        <end position="471"/>
    </location>
</feature>
<feature type="compositionally biased region" description="Acidic residues" evidence="9">
    <location>
        <begin position="15"/>
        <end position="25"/>
    </location>
</feature>
<dbReference type="Proteomes" id="UP000509667">
    <property type="component" value="Chromosome"/>
</dbReference>
<reference evidence="12 13" key="1">
    <citation type="submission" date="2020-07" db="EMBL/GenBank/DDBJ databases">
        <title>Halosimplex pelagicum sp. nov. and Halosimplex rubrum sp. nov., isolated from salted brown alga Laminaria, and emended description of the genus Halosimplex.</title>
        <authorList>
            <person name="Cui H."/>
        </authorList>
    </citation>
    <scope>NUCLEOTIDE SEQUENCE [LARGE SCALE GENOMIC DNA]</scope>
    <source>
        <strain evidence="12 13">R27</strain>
    </source>
</reference>
<dbReference type="AlphaFoldDB" id="A0A7D5P3A7"/>
<feature type="compositionally biased region" description="Low complexity" evidence="9">
    <location>
        <begin position="34"/>
        <end position="71"/>
    </location>
</feature>
<evidence type="ECO:0000256" key="4">
    <source>
        <dbReference type="ARBA" id="ARBA00022723"/>
    </source>
</evidence>
<dbReference type="Pfam" id="PF03372">
    <property type="entry name" value="Exo_endo_phos"/>
    <property type="match status" value="1"/>
</dbReference>
<keyword evidence="7" id="KW-0460">Magnesium</keyword>
<evidence type="ECO:0000256" key="6">
    <source>
        <dbReference type="ARBA" id="ARBA00022801"/>
    </source>
</evidence>
<feature type="compositionally biased region" description="Polar residues" evidence="9">
    <location>
        <begin position="446"/>
        <end position="464"/>
    </location>
</feature>